<feature type="transmembrane region" description="Helical" evidence="1">
    <location>
        <begin position="54"/>
        <end position="76"/>
    </location>
</feature>
<protein>
    <submittedName>
        <fullName evidence="2">Uncharacterized protein</fullName>
    </submittedName>
</protein>
<keyword evidence="1" id="KW-0472">Membrane</keyword>
<reference evidence="2 3" key="1">
    <citation type="journal article" date="2014" name="Arch. Microbiol.">
        <title>Bacillus mesophilum sp. nov., strain IITR-54T, a novel 4-chlorobiphenyl dechlorinating bacterium.</title>
        <authorList>
            <person name="Manickam N."/>
            <person name="Singh N.K."/>
            <person name="Bajaj A."/>
            <person name="Kumar R.M."/>
            <person name="Kaur G."/>
            <person name="Kaur N."/>
            <person name="Bala M."/>
            <person name="Kumar A."/>
            <person name="Mayilraj S."/>
        </authorList>
    </citation>
    <scope>NUCLEOTIDE SEQUENCE [LARGE SCALE GENOMIC DNA]</scope>
    <source>
        <strain evidence="2 3">IITR-54</strain>
    </source>
</reference>
<evidence type="ECO:0000313" key="3">
    <source>
        <dbReference type="Proteomes" id="UP000441354"/>
    </source>
</evidence>
<gene>
    <name evidence="2" type="ORF">F7732_00835</name>
</gene>
<feature type="transmembrane region" description="Helical" evidence="1">
    <location>
        <begin position="82"/>
        <end position="99"/>
    </location>
</feature>
<dbReference type="Proteomes" id="UP000441354">
    <property type="component" value="Unassembled WGS sequence"/>
</dbReference>
<feature type="transmembrane region" description="Helical" evidence="1">
    <location>
        <begin position="111"/>
        <end position="136"/>
    </location>
</feature>
<comment type="caution">
    <text evidence="2">The sequence shown here is derived from an EMBL/GenBank/DDBJ whole genome shotgun (WGS) entry which is preliminary data.</text>
</comment>
<evidence type="ECO:0000256" key="1">
    <source>
        <dbReference type="SAM" id="Phobius"/>
    </source>
</evidence>
<dbReference type="EMBL" id="WBOT01000001">
    <property type="protein sequence ID" value="KAB2335145.1"/>
    <property type="molecule type" value="Genomic_DNA"/>
</dbReference>
<name>A0A7V7RPE8_9BACI</name>
<keyword evidence="1" id="KW-0812">Transmembrane</keyword>
<sequence length="139" mass="15219">MVGYLFVINLQDQYSLPAFSAHFLIISTAAFILMIPFAALFITTTDYSARFIKIKMASVILKIASYHIPVIIVGFLLSTDKIFAANLLFEIPVLVLLIVEYGSNRIKNSSILLFTSLAVGLMHILLVILGILVVGVSAV</sequence>
<keyword evidence="3" id="KW-1185">Reference proteome</keyword>
<proteinExistence type="predicted"/>
<accession>A0A7V7RPE8</accession>
<dbReference type="AlphaFoldDB" id="A0A7V7RPE8"/>
<dbReference type="RefSeq" id="WP_151571828.1">
    <property type="nucleotide sequence ID" value="NZ_WBOT01000001.1"/>
</dbReference>
<dbReference type="OrthoDB" id="9927550at2"/>
<feature type="transmembrane region" description="Helical" evidence="1">
    <location>
        <begin position="20"/>
        <end position="42"/>
    </location>
</feature>
<keyword evidence="1" id="KW-1133">Transmembrane helix</keyword>
<organism evidence="2 3">
    <name type="scientific">Bacillus mesophilum</name>
    <dbReference type="NCBI Taxonomy" id="1071718"/>
    <lineage>
        <taxon>Bacteria</taxon>
        <taxon>Bacillati</taxon>
        <taxon>Bacillota</taxon>
        <taxon>Bacilli</taxon>
        <taxon>Bacillales</taxon>
        <taxon>Bacillaceae</taxon>
        <taxon>Bacillus</taxon>
    </lineage>
</organism>
<evidence type="ECO:0000313" key="2">
    <source>
        <dbReference type="EMBL" id="KAB2335145.1"/>
    </source>
</evidence>